<gene>
    <name evidence="3" type="ORF">ONB1V03_LOCUS21946</name>
</gene>
<organism evidence="3">
    <name type="scientific">Oppiella nova</name>
    <dbReference type="NCBI Taxonomy" id="334625"/>
    <lineage>
        <taxon>Eukaryota</taxon>
        <taxon>Metazoa</taxon>
        <taxon>Ecdysozoa</taxon>
        <taxon>Arthropoda</taxon>
        <taxon>Chelicerata</taxon>
        <taxon>Arachnida</taxon>
        <taxon>Acari</taxon>
        <taxon>Acariformes</taxon>
        <taxon>Sarcoptiformes</taxon>
        <taxon>Oribatida</taxon>
        <taxon>Brachypylina</taxon>
        <taxon>Oppioidea</taxon>
        <taxon>Oppiidae</taxon>
        <taxon>Oppiella</taxon>
    </lineage>
</organism>
<dbReference type="Gene3D" id="1.10.418.20">
    <property type="match status" value="1"/>
</dbReference>
<dbReference type="Gene3D" id="3.30.310.130">
    <property type="entry name" value="Ubiquitin-related"/>
    <property type="match status" value="1"/>
</dbReference>
<dbReference type="GO" id="GO:0005737">
    <property type="term" value="C:cytoplasm"/>
    <property type="evidence" value="ECO:0007669"/>
    <property type="project" value="TreeGrafter"/>
</dbReference>
<dbReference type="GO" id="GO:0016926">
    <property type="term" value="P:protein desumoylation"/>
    <property type="evidence" value="ECO:0007669"/>
    <property type="project" value="TreeGrafter"/>
</dbReference>
<keyword evidence="4" id="KW-1185">Reference proteome</keyword>
<dbReference type="AlphaFoldDB" id="A0A7R9R1V8"/>
<dbReference type="PANTHER" id="PTHR46896">
    <property type="entry name" value="SENTRIN-SPECIFIC PROTEASE"/>
    <property type="match status" value="1"/>
</dbReference>
<accession>A0A7R9R1V8</accession>
<sequence length="203" mass="22301">QCLEVNPKCEYNAVNASEAKLLLLQSQTRQTTGPSQTQQQRFERLIAGTPQPITTNNKFSSPSPTQTSGARSNRSSVLSLTPTSSRGGSLGRRQLISPAKPVVQTVIDLDDEEDDQQTSGEGAGSGGEDLTSVIFAYPEGEHNAIHLVGTDISCLNKGEFINDNIVNFFLRYYVNEILAPEVRDRTHIFDTLFFIQLTEKRGP</sequence>
<dbReference type="InterPro" id="IPR038765">
    <property type="entry name" value="Papain-like_cys_pep_sf"/>
</dbReference>
<dbReference type="InterPro" id="IPR051947">
    <property type="entry name" value="Sentrin-specific_protease"/>
</dbReference>
<dbReference type="Proteomes" id="UP000728032">
    <property type="component" value="Unassembled WGS sequence"/>
</dbReference>
<feature type="non-terminal residue" evidence="3">
    <location>
        <position position="203"/>
    </location>
</feature>
<feature type="region of interest" description="Disordered" evidence="2">
    <location>
        <begin position="49"/>
        <end position="94"/>
    </location>
</feature>
<dbReference type="OrthoDB" id="6492864at2759"/>
<dbReference type="GO" id="GO:0005634">
    <property type="term" value="C:nucleus"/>
    <property type="evidence" value="ECO:0007669"/>
    <property type="project" value="TreeGrafter"/>
</dbReference>
<reference evidence="3" key="1">
    <citation type="submission" date="2020-11" db="EMBL/GenBank/DDBJ databases">
        <authorList>
            <person name="Tran Van P."/>
        </authorList>
    </citation>
    <scope>NUCLEOTIDE SEQUENCE</scope>
</reference>
<evidence type="ECO:0000313" key="4">
    <source>
        <dbReference type="Proteomes" id="UP000728032"/>
    </source>
</evidence>
<keyword evidence="1" id="KW-0833">Ubl conjugation pathway</keyword>
<name>A0A7R9R1V8_9ACAR</name>
<dbReference type="PANTHER" id="PTHR46896:SF3">
    <property type="entry name" value="FI06413P-RELATED"/>
    <property type="match status" value="1"/>
</dbReference>
<dbReference type="GO" id="GO:0070139">
    <property type="term" value="F:SUMO-specific endopeptidase activity"/>
    <property type="evidence" value="ECO:0007669"/>
    <property type="project" value="TreeGrafter"/>
</dbReference>
<evidence type="ECO:0000256" key="1">
    <source>
        <dbReference type="ARBA" id="ARBA00022786"/>
    </source>
</evidence>
<protein>
    <submittedName>
        <fullName evidence="3">Uncharacterized protein</fullName>
    </submittedName>
</protein>
<dbReference type="EMBL" id="CAJPVJ010045691">
    <property type="protein sequence ID" value="CAG2182525.1"/>
    <property type="molecule type" value="Genomic_DNA"/>
</dbReference>
<evidence type="ECO:0000256" key="2">
    <source>
        <dbReference type="SAM" id="MobiDB-lite"/>
    </source>
</evidence>
<evidence type="ECO:0000313" key="3">
    <source>
        <dbReference type="EMBL" id="CAD7665389.1"/>
    </source>
</evidence>
<feature type="non-terminal residue" evidence="3">
    <location>
        <position position="1"/>
    </location>
</feature>
<dbReference type="SUPFAM" id="SSF54001">
    <property type="entry name" value="Cysteine proteinases"/>
    <property type="match status" value="1"/>
</dbReference>
<proteinExistence type="predicted"/>
<dbReference type="EMBL" id="OC960516">
    <property type="protein sequence ID" value="CAD7665389.1"/>
    <property type="molecule type" value="Genomic_DNA"/>
</dbReference>
<feature type="compositionally biased region" description="Polar residues" evidence="2">
    <location>
        <begin position="51"/>
        <end position="87"/>
    </location>
</feature>